<dbReference type="SUPFAM" id="SSF55797">
    <property type="entry name" value="PR-1-like"/>
    <property type="match status" value="2"/>
</dbReference>
<dbReference type="PANTHER" id="PTHR10334">
    <property type="entry name" value="CYSTEINE-RICH SECRETORY PROTEIN-RELATED"/>
    <property type="match status" value="1"/>
</dbReference>
<dbReference type="InterPro" id="IPR034113">
    <property type="entry name" value="SCP_GAPR1-like"/>
</dbReference>
<dbReference type="Ensembl" id="ENSPMAT00000002231.1">
    <property type="protein sequence ID" value="ENSPMAP00000002220.1"/>
    <property type="gene ID" value="ENSPMAG00000002025.1"/>
</dbReference>
<evidence type="ECO:0000259" key="2">
    <source>
        <dbReference type="SMART" id="SM00198"/>
    </source>
</evidence>
<proteinExistence type="predicted"/>
<dbReference type="InterPro" id="IPR014044">
    <property type="entry name" value="CAP_dom"/>
</dbReference>
<dbReference type="SMART" id="SM00198">
    <property type="entry name" value="SCP"/>
    <property type="match status" value="2"/>
</dbReference>
<dbReference type="Gene3D" id="3.40.33.10">
    <property type="entry name" value="CAP"/>
    <property type="match status" value="2"/>
</dbReference>
<dbReference type="CDD" id="cd05382">
    <property type="entry name" value="CAP_GAPR1-like"/>
    <property type="match status" value="2"/>
</dbReference>
<reference evidence="3" key="1">
    <citation type="submission" date="2025-08" db="UniProtKB">
        <authorList>
            <consortium name="Ensembl"/>
        </authorList>
    </citation>
    <scope>IDENTIFICATION</scope>
</reference>
<dbReference type="HOGENOM" id="CLU_038332_0_0_1"/>
<feature type="domain" description="SCP" evidence="2">
    <location>
        <begin position="1"/>
        <end position="145"/>
    </location>
</feature>
<dbReference type="GeneTree" id="ENSGT00390000020276"/>
<reference evidence="3" key="2">
    <citation type="submission" date="2025-09" db="UniProtKB">
        <authorList>
            <consortium name="Ensembl"/>
        </authorList>
    </citation>
    <scope>IDENTIFICATION</scope>
</reference>
<dbReference type="Pfam" id="PF00188">
    <property type="entry name" value="CAP"/>
    <property type="match status" value="2"/>
</dbReference>
<evidence type="ECO:0000256" key="1">
    <source>
        <dbReference type="SAM" id="MobiDB-lite"/>
    </source>
</evidence>
<accession>S4RAI9</accession>
<dbReference type="InterPro" id="IPR001283">
    <property type="entry name" value="CRISP-related"/>
</dbReference>
<sequence length="336" mass="37108">DFAGDLLRAHNAARARHGAAPLRACAALEREARAWAEHLLERRALKHSDTSHGENLYYRPLGAREQGAEPGGTGLRLRGRKEVTEHWYSEVKHYDFSSPGYKPKVGYLDKLVWRASQSLGVGRAVSPQGCVVVVAVYDPPKDIRQVAEEVLNVAGGGSVEPSDGGAESEKTKRPRSDVENGTPEEDQEEFCIDVLAEHNRLREIHGARPLRRSVALGRDARAWARELARSRALRSHPTVPHGQNVWAKHIGTGELPKGRKVTNCWYADRLAYDYNNPGFQQGTGNFSQLVWRSSLDLGVGLACDGRGMFVAVAFYSPAGNLPYAMSYRDNVLPPHT</sequence>
<dbReference type="InterPro" id="IPR035940">
    <property type="entry name" value="CAP_sf"/>
</dbReference>
<protein>
    <recommendedName>
        <fullName evidence="2">SCP domain-containing protein</fullName>
    </recommendedName>
</protein>
<feature type="compositionally biased region" description="Basic and acidic residues" evidence="1">
    <location>
        <begin position="167"/>
        <end position="178"/>
    </location>
</feature>
<feature type="region of interest" description="Disordered" evidence="1">
    <location>
        <begin position="154"/>
        <end position="187"/>
    </location>
</feature>
<dbReference type="AlphaFoldDB" id="S4RAI9"/>
<evidence type="ECO:0000313" key="3">
    <source>
        <dbReference type="Ensembl" id="ENSPMAP00000002220.1"/>
    </source>
</evidence>
<name>S4RAI9_PETMA</name>
<feature type="domain" description="SCP" evidence="2">
    <location>
        <begin position="189"/>
        <end position="323"/>
    </location>
</feature>
<organism evidence="3">
    <name type="scientific">Petromyzon marinus</name>
    <name type="common">Sea lamprey</name>
    <dbReference type="NCBI Taxonomy" id="7757"/>
    <lineage>
        <taxon>Eukaryota</taxon>
        <taxon>Metazoa</taxon>
        <taxon>Chordata</taxon>
        <taxon>Craniata</taxon>
        <taxon>Vertebrata</taxon>
        <taxon>Cyclostomata</taxon>
        <taxon>Hyperoartia</taxon>
        <taxon>Petromyzontiformes</taxon>
        <taxon>Petromyzontidae</taxon>
        <taxon>Petromyzon</taxon>
    </lineage>
</organism>